<gene>
    <name evidence="2" type="ORF">ABS311_14940</name>
</gene>
<comment type="caution">
    <text evidence="2">The sequence shown here is derived from an EMBL/GenBank/DDBJ whole genome shotgun (WGS) entry which is preliminary data.</text>
</comment>
<dbReference type="EMBL" id="JBELOE010000255">
    <property type="protein sequence ID" value="MER2493176.1"/>
    <property type="molecule type" value="Genomic_DNA"/>
</dbReference>
<dbReference type="Pfam" id="PF20196">
    <property type="entry name" value="DUF6559"/>
    <property type="match status" value="1"/>
</dbReference>
<proteinExistence type="predicted"/>
<name>A0ABV1RJQ4_9ALTE</name>
<accession>A0ABV1RJQ4</accession>
<organism evidence="2 3">
    <name type="scientific">Catenovulum sediminis</name>
    <dbReference type="NCBI Taxonomy" id="1740262"/>
    <lineage>
        <taxon>Bacteria</taxon>
        <taxon>Pseudomonadati</taxon>
        <taxon>Pseudomonadota</taxon>
        <taxon>Gammaproteobacteria</taxon>
        <taxon>Alteromonadales</taxon>
        <taxon>Alteromonadaceae</taxon>
        <taxon>Catenovulum</taxon>
    </lineage>
</organism>
<evidence type="ECO:0000313" key="2">
    <source>
        <dbReference type="EMBL" id="MER2493176.1"/>
    </source>
</evidence>
<protein>
    <submittedName>
        <fullName evidence="2">DUF6559 family protein</fullName>
    </submittedName>
</protein>
<reference evidence="2 3" key="1">
    <citation type="submission" date="2024-06" db="EMBL/GenBank/DDBJ databases">
        <authorList>
            <person name="Chen R.Y."/>
        </authorList>
    </citation>
    <scope>NUCLEOTIDE SEQUENCE [LARGE SCALE GENOMIC DNA]</scope>
    <source>
        <strain evidence="2 3">D2</strain>
    </source>
</reference>
<evidence type="ECO:0000256" key="1">
    <source>
        <dbReference type="SAM" id="MobiDB-lite"/>
    </source>
</evidence>
<dbReference type="Proteomes" id="UP001467690">
    <property type="component" value="Unassembled WGS sequence"/>
</dbReference>
<dbReference type="RefSeq" id="WP_143870015.1">
    <property type="nucleotide sequence ID" value="NZ_CP041660.1"/>
</dbReference>
<keyword evidence="3" id="KW-1185">Reference proteome</keyword>
<feature type="compositionally biased region" description="Basic and acidic residues" evidence="1">
    <location>
        <begin position="117"/>
        <end position="126"/>
    </location>
</feature>
<sequence>MVNIIQKIIVRNIVNDLSIKLASSFGKSDFYTKKQVVCSLQRGFWFYRYKREIAQVMFCKQSDIDISEHRYVELRQVIAKLLFEKNVDFTAKSLRSFARLDGVPDANLKTSSTFSENHSDTSDSGD</sequence>
<feature type="region of interest" description="Disordered" evidence="1">
    <location>
        <begin position="104"/>
        <end position="126"/>
    </location>
</feature>
<evidence type="ECO:0000313" key="3">
    <source>
        <dbReference type="Proteomes" id="UP001467690"/>
    </source>
</evidence>
<dbReference type="InterPro" id="IPR046689">
    <property type="entry name" value="DUF6559"/>
</dbReference>